<name>A0A160N0A6_9GAMM</name>
<dbReference type="GO" id="GO:0016788">
    <property type="term" value="F:hydrolase activity, acting on ester bonds"/>
    <property type="evidence" value="ECO:0007669"/>
    <property type="project" value="UniProtKB-ARBA"/>
</dbReference>
<protein>
    <recommendedName>
        <fullName evidence="3">SGNH hydrolase-type esterase domain-containing protein</fullName>
    </recommendedName>
</protein>
<accession>A0A160N0A6</accession>
<dbReference type="EMBL" id="CP014841">
    <property type="protein sequence ID" value="AND68874.1"/>
    <property type="molecule type" value="Genomic_DNA"/>
</dbReference>
<dbReference type="InterPro" id="IPR036514">
    <property type="entry name" value="SGNH_hydro_sf"/>
</dbReference>
<organism evidence="1 2">
    <name type="scientific">Dyella thiooxydans</name>
    <dbReference type="NCBI Taxonomy" id="445710"/>
    <lineage>
        <taxon>Bacteria</taxon>
        <taxon>Pseudomonadati</taxon>
        <taxon>Pseudomonadota</taxon>
        <taxon>Gammaproteobacteria</taxon>
        <taxon>Lysobacterales</taxon>
        <taxon>Rhodanobacteraceae</taxon>
        <taxon>Dyella</taxon>
    </lineage>
</organism>
<evidence type="ECO:0008006" key="3">
    <source>
        <dbReference type="Google" id="ProtNLM"/>
    </source>
</evidence>
<dbReference type="KEGG" id="dtx:ATSB10_14200"/>
<dbReference type="SUPFAM" id="SSF52266">
    <property type="entry name" value="SGNH hydrolase"/>
    <property type="match status" value="1"/>
</dbReference>
<keyword evidence="2" id="KW-1185">Reference proteome</keyword>
<evidence type="ECO:0000313" key="1">
    <source>
        <dbReference type="EMBL" id="AND68874.1"/>
    </source>
</evidence>
<reference evidence="1 2" key="1">
    <citation type="submission" date="2016-02" db="EMBL/GenBank/DDBJ databases">
        <title>Complete genome sequencing and analysis of ATSB10, Dyella thiooxydans isolated from rhizosphere soil of sunflower (Helianthus annuus L.).</title>
        <authorList>
            <person name="Lee Y."/>
            <person name="Hwangbo K."/>
            <person name="Chung H."/>
            <person name="Yoo J."/>
            <person name="Kim K.Y."/>
            <person name="Sa T.M."/>
            <person name="Um Y."/>
            <person name="Madhaiyan M."/>
        </authorList>
    </citation>
    <scope>NUCLEOTIDE SEQUENCE [LARGE SCALE GENOMIC DNA]</scope>
    <source>
        <strain evidence="1 2">ATSB10</strain>
    </source>
</reference>
<gene>
    <name evidence="1" type="ORF">ATSB10_14200</name>
</gene>
<evidence type="ECO:0000313" key="2">
    <source>
        <dbReference type="Proteomes" id="UP000077255"/>
    </source>
</evidence>
<proteinExistence type="predicted"/>
<dbReference type="OrthoDB" id="9792428at2"/>
<sequence>MQVVMLLAVSSAAAGSAARRVLFVGNSLTYVNNLPAAFASLAPAGQPLSVDAFARPGARLQDDLGDPALARLLAKGKYTDVVFQERGGIAVCMPPTGHCRELAAAAQASETLARAARAGGARVFYLGTWQLNPQVEPWLVRGERRIATRMRAHYIPIGSDWIALRSAHPREDWLAPDGEHPGRATTALLAVRTWQVVTGHAATRVPCVGGPLYTHAPGEHGFFRVAPLARPVTCLVSASLLPALRGRSR</sequence>
<dbReference type="Gene3D" id="3.40.50.1110">
    <property type="entry name" value="SGNH hydrolase"/>
    <property type="match status" value="1"/>
</dbReference>
<dbReference type="AlphaFoldDB" id="A0A160N0A6"/>
<dbReference type="RefSeq" id="WP_063671562.1">
    <property type="nucleotide sequence ID" value="NZ_CP014841.1"/>
</dbReference>
<dbReference type="STRING" id="445710.ATSB10_14200"/>
<dbReference type="Proteomes" id="UP000077255">
    <property type="component" value="Chromosome"/>
</dbReference>
<dbReference type="PATRIC" id="fig|445710.3.peg.1415"/>